<evidence type="ECO:0000313" key="17">
    <source>
        <dbReference type="Proteomes" id="UP000048600"/>
    </source>
</evidence>
<evidence type="ECO:0000313" key="13">
    <source>
        <dbReference type="Proteomes" id="UP000044938"/>
    </source>
</evidence>
<keyword evidence="1" id="KW-1133">Transmembrane helix</keyword>
<evidence type="ECO:0000313" key="15">
    <source>
        <dbReference type="Proteomes" id="UP000046947"/>
    </source>
</evidence>
<evidence type="ECO:0000313" key="2">
    <source>
        <dbReference type="EMBL" id="CFE51546.1"/>
    </source>
</evidence>
<dbReference type="EMBL" id="CQQC01000958">
    <property type="protein sequence ID" value="CNV52928.1"/>
    <property type="molecule type" value="Genomic_DNA"/>
</dbReference>
<dbReference type="Proteomes" id="UP000039217">
    <property type="component" value="Unassembled WGS sequence"/>
</dbReference>
<protein>
    <submittedName>
        <fullName evidence="5">Uncharacterized protein</fullName>
    </submittedName>
</protein>
<dbReference type="Proteomes" id="UP000044938">
    <property type="component" value="Unassembled WGS sequence"/>
</dbReference>
<evidence type="ECO:0000313" key="9">
    <source>
        <dbReference type="EMBL" id="CPB30804.1"/>
    </source>
</evidence>
<evidence type="ECO:0000313" key="14">
    <source>
        <dbReference type="Proteomes" id="UP000045842"/>
    </source>
</evidence>
<dbReference type="EMBL" id="CSAE01000708">
    <property type="protein sequence ID" value="COW80208.1"/>
    <property type="molecule type" value="Genomic_DNA"/>
</dbReference>
<evidence type="ECO:0000256" key="1">
    <source>
        <dbReference type="SAM" id="Phobius"/>
    </source>
</evidence>
<evidence type="ECO:0000313" key="3">
    <source>
        <dbReference type="EMBL" id="CFE68867.1"/>
    </source>
</evidence>
<dbReference type="EMBL" id="CSAJ01000709">
    <property type="protein sequence ID" value="COX09931.1"/>
    <property type="molecule type" value="Genomic_DNA"/>
</dbReference>
<keyword evidence="1" id="KW-0812">Transmembrane</keyword>
<evidence type="ECO:0000313" key="7">
    <source>
        <dbReference type="EMBL" id="COX14728.1"/>
    </source>
</evidence>
<dbReference type="EMBL" id="CSAD01001432">
    <property type="protein sequence ID" value="COX14728.1"/>
    <property type="molecule type" value="Genomic_DNA"/>
</dbReference>
<evidence type="ECO:0000313" key="16">
    <source>
        <dbReference type="Proteomes" id="UP000048289"/>
    </source>
</evidence>
<reference evidence="5" key="1">
    <citation type="submission" date="2015-03" db="EMBL/GenBank/DDBJ databases">
        <authorList>
            <person name="Murphy D."/>
        </authorList>
    </citation>
    <scope>NUCLEOTIDE SEQUENCE [LARGE SCALE GENOMIC DNA]</scope>
    <source>
        <strain evidence="5">K00500041</strain>
    </source>
</reference>
<evidence type="ECO:0000313" key="12">
    <source>
        <dbReference type="Proteomes" id="UP000039217"/>
    </source>
</evidence>
<dbReference type="EMBL" id="CSBK01003853">
    <property type="protein sequence ID" value="CPB30804.1"/>
    <property type="molecule type" value="Genomic_DNA"/>
</dbReference>
<keyword evidence="1" id="KW-0472">Membrane</keyword>
<name>A0A0T9G7N9_MYCTX</name>
<dbReference type="AlphaFoldDB" id="A0A0T9G7N9"/>
<dbReference type="EMBL" id="CFOH01000772">
    <property type="protein sequence ID" value="CFE68867.1"/>
    <property type="molecule type" value="Genomic_DNA"/>
</dbReference>
<organism evidence="5 10">
    <name type="scientific">Mycobacterium tuberculosis</name>
    <dbReference type="NCBI Taxonomy" id="1773"/>
    <lineage>
        <taxon>Bacteria</taxon>
        <taxon>Bacillati</taxon>
        <taxon>Actinomycetota</taxon>
        <taxon>Actinomycetes</taxon>
        <taxon>Mycobacteriales</taxon>
        <taxon>Mycobacteriaceae</taxon>
        <taxon>Mycobacterium</taxon>
        <taxon>Mycobacterium tuberculosis complex</taxon>
    </lineage>
</organism>
<dbReference type="EMBL" id="CFOE01001488">
    <property type="protein sequence ID" value="CFE51546.1"/>
    <property type="molecule type" value="Genomic_DNA"/>
</dbReference>
<evidence type="ECO:0000313" key="6">
    <source>
        <dbReference type="EMBL" id="COX09931.1"/>
    </source>
</evidence>
<proteinExistence type="predicted"/>
<evidence type="ECO:0000313" key="4">
    <source>
        <dbReference type="EMBL" id="CNV52928.1"/>
    </source>
</evidence>
<dbReference type="Proteomes" id="UP000048289">
    <property type="component" value="Unassembled WGS sequence"/>
</dbReference>
<dbReference type="Proteomes" id="UP000038802">
    <property type="component" value="Unassembled WGS sequence"/>
</dbReference>
<evidence type="ECO:0000313" key="5">
    <source>
        <dbReference type="EMBL" id="COW80208.1"/>
    </source>
</evidence>
<evidence type="ECO:0000313" key="11">
    <source>
        <dbReference type="Proteomes" id="UP000039021"/>
    </source>
</evidence>
<reference evidence="10 11" key="2">
    <citation type="submission" date="2015-03" db="EMBL/GenBank/DDBJ databases">
        <authorList>
            <consortium name="Pathogen Informatics"/>
        </authorList>
    </citation>
    <scope>NUCLEOTIDE SEQUENCE [LARGE SCALE GENOMIC DNA]</scope>
    <source>
        <strain evidence="4 12">D00501624</strain>
        <strain evidence="7 14">G09801536</strain>
        <strain evidence="2 16">G09901357</strain>
        <strain evidence="3 15">H09601792</strain>
        <strain evidence="10">K00500041</strain>
        <strain evidence="6 13">M09401471</strain>
        <strain evidence="11">N09902308</strain>
        <strain evidence="8 17">P00601463</strain>
    </source>
</reference>
<dbReference type="Proteomes" id="UP000045842">
    <property type="component" value="Unassembled WGS sequence"/>
</dbReference>
<dbReference type="EMBL" id="CHKL01000706">
    <property type="protein sequence ID" value="COX20724.1"/>
    <property type="molecule type" value="Genomic_DNA"/>
</dbReference>
<gene>
    <name evidence="4" type="ORF">ERS007661_02620</name>
    <name evidence="7" type="ORF">ERS007679_04689</name>
    <name evidence="2" type="ORF">ERS007681_04813</name>
    <name evidence="3" type="ORF">ERS007688_03507</name>
    <name evidence="5" type="ORF">ERS007703_04253</name>
    <name evidence="6" type="ORF">ERS007720_03908</name>
    <name evidence="9" type="ORF">ERS007739_05181</name>
    <name evidence="8" type="ORF">ERS007741_03989</name>
</gene>
<accession>A0A0T9G7N9</accession>
<sequence length="76" mass="7925">MPRNMLWTRLSAFEPPPVEASALISGCPSNALAGAFTAFTMVCAALASAVAYASALALSACTNWSWKAVIICRLSC</sequence>
<dbReference type="Proteomes" id="UP000048600">
    <property type="component" value="Unassembled WGS sequence"/>
</dbReference>
<reference evidence="9" key="3">
    <citation type="submission" date="2015-03" db="EMBL/GenBank/DDBJ databases">
        <authorList>
            <consortium name="Pathogen Informatics"/>
            <person name="Murphy D."/>
        </authorList>
    </citation>
    <scope>NUCLEOTIDE SEQUENCE</scope>
    <source>
        <strain evidence="9">N09902308</strain>
    </source>
</reference>
<evidence type="ECO:0000313" key="8">
    <source>
        <dbReference type="EMBL" id="COX20724.1"/>
    </source>
</evidence>
<evidence type="ECO:0000313" key="10">
    <source>
        <dbReference type="Proteomes" id="UP000038802"/>
    </source>
</evidence>
<dbReference type="Proteomes" id="UP000046947">
    <property type="component" value="Unassembled WGS sequence"/>
</dbReference>
<feature type="transmembrane region" description="Helical" evidence="1">
    <location>
        <begin position="36"/>
        <end position="58"/>
    </location>
</feature>
<dbReference type="Proteomes" id="UP000039021">
    <property type="component" value="Unassembled WGS sequence"/>
</dbReference>